<evidence type="ECO:0000259" key="6">
    <source>
        <dbReference type="Pfam" id="PF16656"/>
    </source>
</evidence>
<dbReference type="InterPro" id="IPR041792">
    <property type="entry name" value="MPP_PAP"/>
</dbReference>
<evidence type="ECO:0000256" key="2">
    <source>
        <dbReference type="ARBA" id="ARBA00023180"/>
    </source>
</evidence>
<dbReference type="InterPro" id="IPR004843">
    <property type="entry name" value="Calcineurin-like_PHP"/>
</dbReference>
<dbReference type="PhylomeDB" id="A0A0D2WX61"/>
<dbReference type="PANTHER" id="PTHR45867">
    <property type="entry name" value="PURPLE ACID PHOSPHATASE"/>
    <property type="match status" value="1"/>
</dbReference>
<dbReference type="Proteomes" id="UP000008743">
    <property type="component" value="Unassembled WGS sequence"/>
</dbReference>
<organism evidence="7 8">
    <name type="scientific">Capsaspora owczarzaki (strain ATCC 30864)</name>
    <dbReference type="NCBI Taxonomy" id="595528"/>
    <lineage>
        <taxon>Eukaryota</taxon>
        <taxon>Filasterea</taxon>
        <taxon>Capsaspora</taxon>
    </lineage>
</organism>
<dbReference type="AlphaFoldDB" id="A0A0D2WX61"/>
<comment type="similarity">
    <text evidence="3">Belongs to the metallophosphoesterase superfamily. Purple acid phosphatase family.</text>
</comment>
<dbReference type="InterPro" id="IPR015914">
    <property type="entry name" value="PAPs_N"/>
</dbReference>
<keyword evidence="3" id="KW-0378">Hydrolase</keyword>
<gene>
    <name evidence="7" type="ORF">CAOG_007800</name>
</gene>
<evidence type="ECO:0000313" key="7">
    <source>
        <dbReference type="EMBL" id="KJE97695.1"/>
    </source>
</evidence>
<protein>
    <recommendedName>
        <fullName evidence="3">Purple acid phosphatase</fullName>
        <ecNumber evidence="3">3.1.3.2</ecNumber>
    </recommendedName>
</protein>
<dbReference type="GO" id="GO:0003993">
    <property type="term" value="F:acid phosphatase activity"/>
    <property type="evidence" value="ECO:0007669"/>
    <property type="project" value="UniProtKB-EC"/>
</dbReference>
<dbReference type="EMBL" id="KE346375">
    <property type="protein sequence ID" value="KJE97695.1"/>
    <property type="molecule type" value="Genomic_DNA"/>
</dbReference>
<dbReference type="Pfam" id="PF16656">
    <property type="entry name" value="Pur_ac_phosph_N"/>
    <property type="match status" value="1"/>
</dbReference>
<feature type="domain" description="Purple acid phosphatase C-terminal" evidence="5">
    <location>
        <begin position="343"/>
        <end position="410"/>
    </location>
</feature>
<dbReference type="RefSeq" id="XP_004342873.1">
    <property type="nucleotide sequence ID" value="XM_004342824.2"/>
</dbReference>
<dbReference type="SUPFAM" id="SSF49363">
    <property type="entry name" value="Purple acid phosphatase, N-terminal domain"/>
    <property type="match status" value="1"/>
</dbReference>
<feature type="domain" description="Calcineurin-like phosphoesterase" evidence="4">
    <location>
        <begin position="128"/>
        <end position="322"/>
    </location>
</feature>
<dbReference type="Pfam" id="PF00149">
    <property type="entry name" value="Metallophos"/>
    <property type="match status" value="1"/>
</dbReference>
<evidence type="ECO:0000259" key="4">
    <source>
        <dbReference type="Pfam" id="PF00149"/>
    </source>
</evidence>
<dbReference type="Gene3D" id="2.60.40.380">
    <property type="entry name" value="Purple acid phosphatase-like, N-terminal"/>
    <property type="match status" value="1"/>
</dbReference>
<dbReference type="InterPro" id="IPR008963">
    <property type="entry name" value="Purple_acid_Pase-like_N"/>
</dbReference>
<evidence type="ECO:0000313" key="8">
    <source>
        <dbReference type="Proteomes" id="UP000008743"/>
    </source>
</evidence>
<keyword evidence="2" id="KW-0325">Glycoprotein</keyword>
<evidence type="ECO:0000256" key="3">
    <source>
        <dbReference type="RuleBase" id="RU361203"/>
    </source>
</evidence>
<feature type="domain" description="Purple acid phosphatase N-terminal" evidence="6">
    <location>
        <begin position="25"/>
        <end position="116"/>
    </location>
</feature>
<feature type="chain" id="PRO_5005113019" description="Purple acid phosphatase" evidence="3">
    <location>
        <begin position="22"/>
        <end position="425"/>
    </location>
</feature>
<dbReference type="OrthoDB" id="45007at2759"/>
<reference evidence="8" key="1">
    <citation type="submission" date="2011-02" db="EMBL/GenBank/DDBJ databases">
        <title>The Genome Sequence of Capsaspora owczarzaki ATCC 30864.</title>
        <authorList>
            <person name="Russ C."/>
            <person name="Cuomo C."/>
            <person name="Burger G."/>
            <person name="Gray M.W."/>
            <person name="Holland P.W.H."/>
            <person name="King N."/>
            <person name="Lang F.B.F."/>
            <person name="Roger A.J."/>
            <person name="Ruiz-Trillo I."/>
            <person name="Young S.K."/>
            <person name="Zeng Q."/>
            <person name="Gargeya S."/>
            <person name="Alvarado L."/>
            <person name="Berlin A."/>
            <person name="Chapman S.B."/>
            <person name="Chen Z."/>
            <person name="Freedman E."/>
            <person name="Gellesch M."/>
            <person name="Goldberg J."/>
            <person name="Griggs A."/>
            <person name="Gujja S."/>
            <person name="Heilman E."/>
            <person name="Heiman D."/>
            <person name="Howarth C."/>
            <person name="Mehta T."/>
            <person name="Neiman D."/>
            <person name="Pearson M."/>
            <person name="Roberts A."/>
            <person name="Saif S."/>
            <person name="Shea T."/>
            <person name="Shenoy N."/>
            <person name="Sisk P."/>
            <person name="Stolte C."/>
            <person name="Sykes S."/>
            <person name="White J."/>
            <person name="Yandava C."/>
            <person name="Haas B."/>
            <person name="Nusbaum C."/>
            <person name="Birren B."/>
        </authorList>
    </citation>
    <scope>NUCLEOTIDE SEQUENCE</scope>
    <source>
        <strain evidence="8">ATCC 30864</strain>
    </source>
</reference>
<name>A0A0D2WX61_CAPO3</name>
<evidence type="ECO:0000259" key="5">
    <source>
        <dbReference type="Pfam" id="PF14008"/>
    </source>
</evidence>
<dbReference type="InParanoid" id="A0A0D2WX61"/>
<dbReference type="eggNOG" id="KOG1378">
    <property type="taxonomic scope" value="Eukaryota"/>
</dbReference>
<dbReference type="InterPro" id="IPR025733">
    <property type="entry name" value="PAPs_C"/>
</dbReference>
<dbReference type="InterPro" id="IPR029052">
    <property type="entry name" value="Metallo-depent_PP-like"/>
</dbReference>
<evidence type="ECO:0000256" key="1">
    <source>
        <dbReference type="ARBA" id="ARBA00022729"/>
    </source>
</evidence>
<keyword evidence="1 3" id="KW-0732">Signal</keyword>
<dbReference type="STRING" id="595528.A0A0D2WX61"/>
<proteinExistence type="inferred from homology"/>
<dbReference type="PANTHER" id="PTHR45867:SF10">
    <property type="entry name" value="PURPLE ACID PHOSPHATASE"/>
    <property type="match status" value="1"/>
</dbReference>
<accession>A0A0D2WX61</accession>
<dbReference type="GO" id="GO:0046872">
    <property type="term" value="F:metal ion binding"/>
    <property type="evidence" value="ECO:0007669"/>
    <property type="project" value="InterPro"/>
</dbReference>
<sequence length="425" mass="47371">MQSRHSVVALLVLLLGTCALGAKLEQVHIAFGDTPSAMTVMAASDAMPAAATVLYGTSATALNMNQPASDVRFFTAGNELGLQYHLVFKLQKLVPDTLYFYQVRTDTNATAVFHFVAQNDNLDHPANFLVYGDFGLPKGGFTLPRLVAETKTGKFDAAIHVGDFAYDMFDHNGTRGDNFMNQVQQYAAYLPLMTAVGNHETAFNFSHYRNRFAMPGNGAASDNMYFSWDMGRAHFIAYSSEVFFTNGPVQDQYNFLKQDLIAANANRAERPWIIAYGHQPFYCSNLDHDDCTTSRSVVRAGLEDLFFEYGVDLVIEAHEHSYERLWPVYNETVTQHDYINPRAPVHIIAGVAGCNEGETTCINPILGSKGPWSAFRTAFLGAYGYGRLEITNSTHLHWEQVLDITRTDLDQMVIVQENHGPYKPL</sequence>
<dbReference type="Pfam" id="PF14008">
    <property type="entry name" value="Metallophos_C"/>
    <property type="match status" value="1"/>
</dbReference>
<comment type="catalytic activity">
    <reaction evidence="3">
        <text>a phosphate monoester + H2O = an alcohol + phosphate</text>
        <dbReference type="Rhea" id="RHEA:15017"/>
        <dbReference type="ChEBI" id="CHEBI:15377"/>
        <dbReference type="ChEBI" id="CHEBI:30879"/>
        <dbReference type="ChEBI" id="CHEBI:43474"/>
        <dbReference type="ChEBI" id="CHEBI:67140"/>
        <dbReference type="EC" id="3.1.3.2"/>
    </reaction>
</comment>
<feature type="signal peptide" evidence="3">
    <location>
        <begin position="1"/>
        <end position="21"/>
    </location>
</feature>
<dbReference type="OMA" id="DEPLAYN"/>
<dbReference type="CDD" id="cd00839">
    <property type="entry name" value="MPP_PAPs"/>
    <property type="match status" value="1"/>
</dbReference>
<dbReference type="Gene3D" id="3.60.21.10">
    <property type="match status" value="1"/>
</dbReference>
<keyword evidence="8" id="KW-1185">Reference proteome</keyword>
<dbReference type="EC" id="3.1.3.2" evidence="3"/>
<dbReference type="SUPFAM" id="SSF56300">
    <property type="entry name" value="Metallo-dependent phosphatases"/>
    <property type="match status" value="1"/>
</dbReference>